<dbReference type="RefSeq" id="WP_308986690.1">
    <property type="nucleotide sequence ID" value="NZ_JARXIC010000056.1"/>
</dbReference>
<reference evidence="1 2" key="1">
    <citation type="submission" date="2023-04" db="EMBL/GenBank/DDBJ databases">
        <title>A novel bacteria isolated from coastal sediment.</title>
        <authorList>
            <person name="Liu X.-J."/>
            <person name="Du Z.-J."/>
        </authorList>
    </citation>
    <scope>NUCLEOTIDE SEQUENCE [LARGE SCALE GENOMIC DNA]</scope>
    <source>
        <strain evidence="1 2">SDUM461004</strain>
    </source>
</reference>
<comment type="caution">
    <text evidence="1">The sequence shown here is derived from an EMBL/GenBank/DDBJ whole genome shotgun (WGS) entry which is preliminary data.</text>
</comment>
<name>A0ABU1AN76_9BACT</name>
<dbReference type="Proteomes" id="UP001243717">
    <property type="component" value="Unassembled WGS sequence"/>
</dbReference>
<gene>
    <name evidence="1" type="ORF">QEH59_17600</name>
</gene>
<evidence type="ECO:0000313" key="1">
    <source>
        <dbReference type="EMBL" id="MDQ8196254.1"/>
    </source>
</evidence>
<dbReference type="EMBL" id="JARXIC010000056">
    <property type="protein sequence ID" value="MDQ8196254.1"/>
    <property type="molecule type" value="Genomic_DNA"/>
</dbReference>
<evidence type="ECO:0000313" key="2">
    <source>
        <dbReference type="Proteomes" id="UP001243717"/>
    </source>
</evidence>
<proteinExistence type="predicted"/>
<protein>
    <submittedName>
        <fullName evidence="1">Uncharacterized protein</fullName>
    </submittedName>
</protein>
<keyword evidence="2" id="KW-1185">Reference proteome</keyword>
<sequence length="332" mass="37472">MRIFNIICAFCVIHSCLSANTHEQELKRATATLVNQLEGYGKTPDSVLQMLRQASLDYDFLMNSNDLDFLYSGLRAYESGDSLVDGVPAHLSWPFSSISDVRIFGVLAYDSRTNLLKQRIDSMEAGVFDYTGIYEALSDLSQPDYYKYYNSKLAALLPDLFALASVDSFDRYLKESGYSEVSSFENSLYSLMMSIYVNKPSAVSGILCPVLVDDSIQIVDRLVTMSVNAQEMDLLIRTQAMLREKISSQVQQMAEGRNSIDTTDSTAKQIKSTNQVFVRGFVQKLFENSDVGCIDCTVEDLVRSYMLYADIIERLDSSSFNKLVTYFIRSYE</sequence>
<accession>A0ABU1AN76</accession>
<organism evidence="1 2">
    <name type="scientific">Thalassobacterium sedimentorum</name>
    <dbReference type="NCBI Taxonomy" id="3041258"/>
    <lineage>
        <taxon>Bacteria</taxon>
        <taxon>Pseudomonadati</taxon>
        <taxon>Verrucomicrobiota</taxon>
        <taxon>Opitutia</taxon>
        <taxon>Puniceicoccales</taxon>
        <taxon>Coraliomargaritaceae</taxon>
        <taxon>Thalassobacterium</taxon>
    </lineage>
</organism>